<organism evidence="2 3">
    <name type="scientific">Candidatus Amulumruptor caecigallinarius</name>
    <dbReference type="NCBI Taxonomy" id="2109911"/>
    <lineage>
        <taxon>Bacteria</taxon>
        <taxon>Pseudomonadati</taxon>
        <taxon>Bacteroidota</taxon>
        <taxon>Bacteroidia</taxon>
        <taxon>Bacteroidales</taxon>
        <taxon>Muribaculaceae</taxon>
        <taxon>Candidatus Amulumruptor</taxon>
    </lineage>
</organism>
<reference evidence="2" key="2">
    <citation type="submission" date="2021-09" db="EMBL/GenBank/DDBJ databases">
        <authorList>
            <person name="Gilroy R."/>
        </authorList>
    </citation>
    <scope>NUCLEOTIDE SEQUENCE</scope>
    <source>
        <strain evidence="2">4100</strain>
    </source>
</reference>
<gene>
    <name evidence="2" type="ORF">K8V47_04595</name>
</gene>
<comment type="caution">
    <text evidence="2">The sequence shown here is derived from an EMBL/GenBank/DDBJ whole genome shotgun (WGS) entry which is preliminary data.</text>
</comment>
<evidence type="ECO:0000313" key="3">
    <source>
        <dbReference type="Proteomes" id="UP000711407"/>
    </source>
</evidence>
<feature type="transmembrane region" description="Helical" evidence="1">
    <location>
        <begin position="74"/>
        <end position="94"/>
    </location>
</feature>
<feature type="transmembrane region" description="Helical" evidence="1">
    <location>
        <begin position="100"/>
        <end position="117"/>
    </location>
</feature>
<proteinExistence type="predicted"/>
<name>A0A921E8H8_9BACT</name>
<reference evidence="2" key="1">
    <citation type="journal article" date="2021" name="PeerJ">
        <title>Extensive microbial diversity within the chicken gut microbiome revealed by metagenomics and culture.</title>
        <authorList>
            <person name="Gilroy R."/>
            <person name="Ravi A."/>
            <person name="Getino M."/>
            <person name="Pursley I."/>
            <person name="Horton D.L."/>
            <person name="Alikhan N.F."/>
            <person name="Baker D."/>
            <person name="Gharbi K."/>
            <person name="Hall N."/>
            <person name="Watson M."/>
            <person name="Adriaenssens E.M."/>
            <person name="Foster-Nyarko E."/>
            <person name="Jarju S."/>
            <person name="Secka A."/>
            <person name="Antonio M."/>
            <person name="Oren A."/>
            <person name="Chaudhuri R.R."/>
            <person name="La Ragione R."/>
            <person name="Hildebrand F."/>
            <person name="Pallen M.J."/>
        </authorList>
    </citation>
    <scope>NUCLEOTIDE SEQUENCE</scope>
    <source>
        <strain evidence="2">4100</strain>
    </source>
</reference>
<dbReference type="PROSITE" id="PS51257">
    <property type="entry name" value="PROKAR_LIPOPROTEIN"/>
    <property type="match status" value="1"/>
</dbReference>
<sequence>MICKATITGVSRGRLKVKTLGASSGCCGCGLAQSCCSSKQTAAARYTVRVDDTSPYKLGQEIYLEQAGVTRRPLVIYGVVIPLAVLALMIVAFIGNEDPTLGTAAGIIAVAMYFLVMRRLHVPLSPRPRWRVRRAAGAGSSSGSR</sequence>
<keyword evidence="1" id="KW-0812">Transmembrane</keyword>
<dbReference type="AlphaFoldDB" id="A0A921E8H8"/>
<evidence type="ECO:0000313" key="2">
    <source>
        <dbReference type="EMBL" id="HJE39018.1"/>
    </source>
</evidence>
<protein>
    <submittedName>
        <fullName evidence="2">SoxR reducing system RseC family protein</fullName>
    </submittedName>
</protein>
<dbReference type="Pfam" id="PF04246">
    <property type="entry name" value="RseC_MucC"/>
    <property type="match status" value="1"/>
</dbReference>
<dbReference type="Proteomes" id="UP000711407">
    <property type="component" value="Unassembled WGS sequence"/>
</dbReference>
<keyword evidence="1" id="KW-1133">Transmembrane helix</keyword>
<dbReference type="EMBL" id="DYXT01000026">
    <property type="protein sequence ID" value="HJE39018.1"/>
    <property type="molecule type" value="Genomic_DNA"/>
</dbReference>
<accession>A0A921E8H8</accession>
<keyword evidence="1" id="KW-0472">Membrane</keyword>
<evidence type="ECO:0000256" key="1">
    <source>
        <dbReference type="SAM" id="Phobius"/>
    </source>
</evidence>